<dbReference type="PANTHER" id="PTHR43877">
    <property type="entry name" value="AMINOALKYLPHOSPHONATE N-ACETYLTRANSFERASE-RELATED-RELATED"/>
    <property type="match status" value="1"/>
</dbReference>
<keyword evidence="6" id="KW-1185">Reference proteome</keyword>
<dbReference type="PROSITE" id="PS51186">
    <property type="entry name" value="GNAT"/>
    <property type="match status" value="2"/>
</dbReference>
<evidence type="ECO:0000259" key="4">
    <source>
        <dbReference type="PROSITE" id="PS51186"/>
    </source>
</evidence>
<evidence type="ECO:0000256" key="3">
    <source>
        <dbReference type="SAM" id="MobiDB-lite"/>
    </source>
</evidence>
<dbReference type="InterPro" id="IPR000182">
    <property type="entry name" value="GNAT_dom"/>
</dbReference>
<dbReference type="OrthoDB" id="3381976at2"/>
<sequence length="278" mass="29526">MTTTLRPTGPLQRQPDGGRARAYDICDNGRPVGAVALATVPGAAWAGTVRELRIDDAERRRGRGTVAALAAEEVLRGWECTEVRIAVPSSATAAGRLASALGYTERSRNLAKRLTGEPPALPPGTVGRPMTEGEFEHWSRHQGEGYARSWVAHGLTLGQARAKMEADRAALLPDGAATPGVHLETLEHEGVSVGTLWLGRREVLPGEPGLYVYDVEVAGARRGEGHGRSLMLLAERCASAAGTRLIGLHVFADNTPALGLYTALGYRTTAVNSAKRLL</sequence>
<dbReference type="GO" id="GO:0016747">
    <property type="term" value="F:acyltransferase activity, transferring groups other than amino-acyl groups"/>
    <property type="evidence" value="ECO:0007669"/>
    <property type="project" value="InterPro"/>
</dbReference>
<dbReference type="GeneID" id="93732558"/>
<keyword evidence="2" id="KW-0012">Acyltransferase</keyword>
<dbReference type="CDD" id="cd04301">
    <property type="entry name" value="NAT_SF"/>
    <property type="match status" value="2"/>
</dbReference>
<accession>E2PVA2</accession>
<dbReference type="InterPro" id="IPR050832">
    <property type="entry name" value="Bact_Acetyltransf"/>
</dbReference>
<dbReference type="AlphaFoldDB" id="E2PVA2"/>
<evidence type="ECO:0000256" key="2">
    <source>
        <dbReference type="ARBA" id="ARBA00023315"/>
    </source>
</evidence>
<dbReference type="InterPro" id="IPR016181">
    <property type="entry name" value="Acyl_CoA_acyltransferase"/>
</dbReference>
<dbReference type="Proteomes" id="UP000002357">
    <property type="component" value="Chromosome"/>
</dbReference>
<evidence type="ECO:0000313" key="5">
    <source>
        <dbReference type="EMBL" id="EFG05849.1"/>
    </source>
</evidence>
<dbReference type="KEGG" id="sclf:BB341_24095"/>
<proteinExistence type="predicted"/>
<dbReference type="eggNOG" id="COG0456">
    <property type="taxonomic scope" value="Bacteria"/>
</dbReference>
<feature type="domain" description="N-acetyltransferase" evidence="4">
    <location>
        <begin position="1"/>
        <end position="124"/>
    </location>
</feature>
<organism evidence="5 6">
    <name type="scientific">Streptomyces clavuligerus</name>
    <dbReference type="NCBI Taxonomy" id="1901"/>
    <lineage>
        <taxon>Bacteria</taxon>
        <taxon>Bacillati</taxon>
        <taxon>Actinomycetota</taxon>
        <taxon>Actinomycetes</taxon>
        <taxon>Kitasatosporales</taxon>
        <taxon>Streptomycetaceae</taxon>
        <taxon>Streptomyces</taxon>
    </lineage>
</organism>
<name>E2PVA2_STRCL</name>
<keyword evidence="1 5" id="KW-0808">Transferase</keyword>
<dbReference type="Pfam" id="PF00583">
    <property type="entry name" value="Acetyltransf_1"/>
    <property type="match status" value="2"/>
</dbReference>
<protein>
    <submittedName>
        <fullName evidence="5">Putative acetyltransferase</fullName>
    </submittedName>
</protein>
<dbReference type="EMBL" id="CM000913">
    <property type="protein sequence ID" value="EFG05849.1"/>
    <property type="molecule type" value="Genomic_DNA"/>
</dbReference>
<evidence type="ECO:0000313" key="6">
    <source>
        <dbReference type="Proteomes" id="UP000002357"/>
    </source>
</evidence>
<reference evidence="5 6" key="1">
    <citation type="journal article" date="2010" name="Genome Biol. Evol.">
        <title>The sequence of a 1.8-mb bacterial linear plasmid reveals a rich evolutionary reservoir of secondary metabolic pathways.</title>
        <authorList>
            <person name="Medema M.H."/>
            <person name="Trefzer A."/>
            <person name="Kovalchuk A."/>
            <person name="van den Berg M."/>
            <person name="Mueller U."/>
            <person name="Heijne W."/>
            <person name="Wu L."/>
            <person name="Alam M.T."/>
            <person name="Ronning C.M."/>
            <person name="Nierman W.C."/>
            <person name="Bovenberg R.A.L."/>
            <person name="Breitling R."/>
            <person name="Takano E."/>
        </authorList>
    </citation>
    <scope>NUCLEOTIDE SEQUENCE [LARGE SCALE GENOMIC DNA]</scope>
    <source>
        <strain evidence="6">ATCC 27064 / DSM 738 / JCM 4710 / NBRC 13307 / NCIMB 12785 / NRRL 3585 / VKM Ac-602</strain>
    </source>
</reference>
<gene>
    <name evidence="5" type="ORF">SCLAV_0773</name>
</gene>
<dbReference type="SUPFAM" id="SSF55729">
    <property type="entry name" value="Acyl-CoA N-acyltransferases (Nat)"/>
    <property type="match status" value="2"/>
</dbReference>
<feature type="domain" description="N-acetyltransferase" evidence="4">
    <location>
        <begin position="125"/>
        <end position="278"/>
    </location>
</feature>
<dbReference type="PANTHER" id="PTHR43877:SF1">
    <property type="entry name" value="ACETYLTRANSFERASE"/>
    <property type="match status" value="1"/>
</dbReference>
<dbReference type="Gene3D" id="3.40.630.30">
    <property type="match status" value="2"/>
</dbReference>
<evidence type="ECO:0000256" key="1">
    <source>
        <dbReference type="ARBA" id="ARBA00022679"/>
    </source>
</evidence>
<feature type="region of interest" description="Disordered" evidence="3">
    <location>
        <begin position="1"/>
        <end position="20"/>
    </location>
</feature>
<dbReference type="STRING" id="1901.BB341_24095"/>
<dbReference type="RefSeq" id="WP_003959773.1">
    <property type="nucleotide sequence ID" value="NZ_CM000913.1"/>
</dbReference>